<dbReference type="RefSeq" id="XP_029344886.1">
    <property type="nucleotide sequence ID" value="XM_029489026.1"/>
</dbReference>
<accession>A0A8R2JRT7</accession>
<dbReference type="Proteomes" id="UP000007819">
    <property type="component" value="Chromosome A2"/>
</dbReference>
<organism evidence="1 2">
    <name type="scientific">Acyrthosiphon pisum</name>
    <name type="common">Pea aphid</name>
    <dbReference type="NCBI Taxonomy" id="7029"/>
    <lineage>
        <taxon>Eukaryota</taxon>
        <taxon>Metazoa</taxon>
        <taxon>Ecdysozoa</taxon>
        <taxon>Arthropoda</taxon>
        <taxon>Hexapoda</taxon>
        <taxon>Insecta</taxon>
        <taxon>Pterygota</taxon>
        <taxon>Neoptera</taxon>
        <taxon>Paraneoptera</taxon>
        <taxon>Hemiptera</taxon>
        <taxon>Sternorrhyncha</taxon>
        <taxon>Aphidomorpha</taxon>
        <taxon>Aphidoidea</taxon>
        <taxon>Aphididae</taxon>
        <taxon>Macrosiphini</taxon>
        <taxon>Acyrthosiphon</taxon>
    </lineage>
</organism>
<reference evidence="1" key="2">
    <citation type="submission" date="2022-06" db="UniProtKB">
        <authorList>
            <consortium name="EnsemblMetazoa"/>
        </authorList>
    </citation>
    <scope>IDENTIFICATION</scope>
</reference>
<name>A0A8R2JRT7_ACYPI</name>
<dbReference type="EnsemblMetazoa" id="XM_029489026.1">
    <property type="protein sequence ID" value="XP_029344886.1"/>
    <property type="gene ID" value="LOC115034018"/>
</dbReference>
<dbReference type="AlphaFoldDB" id="A0A8R2JRT7"/>
<evidence type="ECO:0000313" key="1">
    <source>
        <dbReference type="EnsemblMetazoa" id="XP_029344886.1"/>
    </source>
</evidence>
<sequence>MGPRSRLSGSGYRKKAAAKALRYAPVMKKTGKINKFFSQASRVQLHKRYPSNDPAYWCVDDTTRNYISVNGISQNIETISGVLVRVRGYTPYTHQKIFDFRRIPKVKSYFTGIRFQNNQKTK</sequence>
<keyword evidence="2" id="KW-1185">Reference proteome</keyword>
<evidence type="ECO:0000313" key="2">
    <source>
        <dbReference type="Proteomes" id="UP000007819"/>
    </source>
</evidence>
<dbReference type="GeneID" id="115034018"/>
<reference evidence="2" key="1">
    <citation type="submission" date="2010-06" db="EMBL/GenBank/DDBJ databases">
        <authorList>
            <person name="Jiang H."/>
            <person name="Abraham K."/>
            <person name="Ali S."/>
            <person name="Alsbrooks S.L."/>
            <person name="Anim B.N."/>
            <person name="Anosike U.S."/>
            <person name="Attaway T."/>
            <person name="Bandaranaike D.P."/>
            <person name="Battles P.K."/>
            <person name="Bell S.N."/>
            <person name="Bell A.V."/>
            <person name="Beltran B."/>
            <person name="Bickham C."/>
            <person name="Bustamante Y."/>
            <person name="Caleb T."/>
            <person name="Canada A."/>
            <person name="Cardenas V."/>
            <person name="Carter K."/>
            <person name="Chacko J."/>
            <person name="Chandrabose M.N."/>
            <person name="Chavez D."/>
            <person name="Chavez A."/>
            <person name="Chen L."/>
            <person name="Chu H.-S."/>
            <person name="Claassen K.J."/>
            <person name="Cockrell R."/>
            <person name="Collins M."/>
            <person name="Cooper J.A."/>
            <person name="Cree A."/>
            <person name="Curry S.M."/>
            <person name="Da Y."/>
            <person name="Dao M.D."/>
            <person name="Das B."/>
            <person name="Davila M.-L."/>
            <person name="Davy-Carroll L."/>
            <person name="Denson S."/>
            <person name="Dinh H."/>
            <person name="Ebong V.E."/>
            <person name="Edwards J.R."/>
            <person name="Egan A."/>
            <person name="El-Daye J."/>
            <person name="Escobedo L."/>
            <person name="Fernandez S."/>
            <person name="Fernando P.R."/>
            <person name="Flagg N."/>
            <person name="Forbes L.D."/>
            <person name="Fowler R.G."/>
            <person name="Fu Q."/>
            <person name="Gabisi R.A."/>
            <person name="Ganer J."/>
            <person name="Garbino Pronczuk A."/>
            <person name="Garcia R.M."/>
            <person name="Garner T."/>
            <person name="Garrett T.E."/>
            <person name="Gonzalez D.A."/>
            <person name="Hamid H."/>
            <person name="Hawkins E.S."/>
            <person name="Hirani K."/>
            <person name="Hogues M.E."/>
            <person name="Hollins B."/>
            <person name="Hsiao C.-H."/>
            <person name="Jabil R."/>
            <person name="James M.L."/>
            <person name="Jhangiani S.N."/>
            <person name="Johnson B."/>
            <person name="Johnson Q."/>
            <person name="Joshi V."/>
            <person name="Kalu J.B."/>
            <person name="Kam C."/>
            <person name="Kashfia A."/>
            <person name="Keebler J."/>
            <person name="Kisamo H."/>
            <person name="Kovar C.L."/>
            <person name="Lago L.A."/>
            <person name="Lai C.-Y."/>
            <person name="Laidlaw J."/>
            <person name="Lara F."/>
            <person name="Le T.-K."/>
            <person name="Lee S.L."/>
            <person name="Legall F.H."/>
            <person name="Lemon S.J."/>
            <person name="Lewis L.R."/>
            <person name="Li B."/>
            <person name="Liu Y."/>
            <person name="Liu Y.-S."/>
            <person name="Lopez J."/>
            <person name="Lozado R.J."/>
            <person name="Lu J."/>
            <person name="Madu R.C."/>
            <person name="Maheshwari M."/>
            <person name="Maheshwari R."/>
            <person name="Malloy K."/>
            <person name="Martinez E."/>
            <person name="Mathew T."/>
            <person name="Mercado I.C."/>
            <person name="Mercado C."/>
            <person name="Meyer B."/>
            <person name="Montgomery K."/>
            <person name="Morgan M.B."/>
            <person name="Munidasa M."/>
            <person name="Nazareth L.V."/>
            <person name="Nelson J."/>
            <person name="Ng B.M."/>
            <person name="Nguyen N.B."/>
            <person name="Nguyen P.Q."/>
            <person name="Nguyen T."/>
            <person name="Obregon M."/>
            <person name="Okwuonu G.O."/>
            <person name="Onwere C.G."/>
            <person name="Orozco G."/>
            <person name="Parra A."/>
            <person name="Patel S."/>
            <person name="Patil S."/>
            <person name="Perez A."/>
            <person name="Perez Y."/>
            <person name="Pham C."/>
            <person name="Primus E.L."/>
            <person name="Pu L.-L."/>
            <person name="Puazo M."/>
            <person name="Qin X."/>
            <person name="Quiroz J.B."/>
            <person name="Reese J."/>
            <person name="Richards S."/>
            <person name="Rives C.M."/>
            <person name="Robberts R."/>
            <person name="Ruiz S.J."/>
            <person name="Ruiz M.J."/>
            <person name="Santibanez J."/>
            <person name="Schneider B.W."/>
            <person name="Sisson I."/>
            <person name="Smith M."/>
            <person name="Sodergren E."/>
            <person name="Song X.-Z."/>
            <person name="Song B.B."/>
            <person name="Summersgill H."/>
            <person name="Thelus R."/>
            <person name="Thornton R.D."/>
            <person name="Trejos Z.Y."/>
            <person name="Usmani K."/>
            <person name="Vattathil S."/>
            <person name="Villasana D."/>
            <person name="Walker D.L."/>
            <person name="Wang S."/>
            <person name="Wang K."/>
            <person name="White C.S."/>
            <person name="Williams A.C."/>
            <person name="Williamson J."/>
            <person name="Wilson K."/>
            <person name="Woghiren I.O."/>
            <person name="Woodworth J.R."/>
            <person name="Worley K.C."/>
            <person name="Wright R.A."/>
            <person name="Wu W."/>
            <person name="Young L."/>
            <person name="Zhang L."/>
            <person name="Zhang J."/>
            <person name="Zhu Y."/>
            <person name="Muzny D.M."/>
            <person name="Weinstock G."/>
            <person name="Gibbs R.A."/>
        </authorList>
    </citation>
    <scope>NUCLEOTIDE SEQUENCE [LARGE SCALE GENOMIC DNA]</scope>
    <source>
        <strain evidence="2">LSR1</strain>
    </source>
</reference>
<proteinExistence type="predicted"/>
<dbReference type="KEGG" id="api:115034018"/>
<protein>
    <submittedName>
        <fullName evidence="1">Uncharacterized protein</fullName>
    </submittedName>
</protein>